<dbReference type="SUPFAM" id="SSF51735">
    <property type="entry name" value="NAD(P)-binding Rossmann-fold domains"/>
    <property type="match status" value="1"/>
</dbReference>
<evidence type="ECO:0000256" key="10">
    <source>
        <dbReference type="ARBA" id="ARBA00023167"/>
    </source>
</evidence>
<evidence type="ECO:0000256" key="11">
    <source>
        <dbReference type="ARBA" id="ARBA00047891"/>
    </source>
</evidence>
<keyword evidence="5" id="KW-0791">Threonine biosynthesis</keyword>
<keyword evidence="7" id="KW-0220">Diaminopimelate biosynthesis</keyword>
<dbReference type="Pfam" id="PF01118">
    <property type="entry name" value="Semialdhyde_dh"/>
    <property type="match status" value="1"/>
</dbReference>
<organism evidence="15 16">
    <name type="scientific">Paludibacterium purpuratum</name>
    <dbReference type="NCBI Taxonomy" id="1144873"/>
    <lineage>
        <taxon>Bacteria</taxon>
        <taxon>Pseudomonadati</taxon>
        <taxon>Pseudomonadota</taxon>
        <taxon>Betaproteobacteria</taxon>
        <taxon>Neisseriales</taxon>
        <taxon>Chromobacteriaceae</taxon>
        <taxon>Paludibacterium</taxon>
    </lineage>
</organism>
<proteinExistence type="inferred from homology"/>
<dbReference type="RefSeq" id="WP_133678535.1">
    <property type="nucleotide sequence ID" value="NZ_SNZP01000002.1"/>
</dbReference>
<dbReference type="InterPro" id="IPR005986">
    <property type="entry name" value="Asp_semialdehyde_DH_beta"/>
</dbReference>
<dbReference type="OrthoDB" id="9805684at2"/>
<dbReference type="GO" id="GO:0009086">
    <property type="term" value="P:methionine biosynthetic process"/>
    <property type="evidence" value="ECO:0007669"/>
    <property type="project" value="UniProtKB-UniRule"/>
</dbReference>
<evidence type="ECO:0000256" key="13">
    <source>
        <dbReference type="PIRSR" id="PIRSR000148-1"/>
    </source>
</evidence>
<dbReference type="GO" id="GO:0051287">
    <property type="term" value="F:NAD binding"/>
    <property type="evidence" value="ECO:0007669"/>
    <property type="project" value="InterPro"/>
</dbReference>
<dbReference type="PANTHER" id="PTHR46278">
    <property type="entry name" value="DEHYDROGENASE, PUTATIVE-RELATED"/>
    <property type="match status" value="1"/>
</dbReference>
<keyword evidence="16" id="KW-1185">Reference proteome</keyword>
<dbReference type="InterPro" id="IPR000534">
    <property type="entry name" value="Semialdehyde_DH_NAD-bd"/>
</dbReference>
<evidence type="ECO:0000256" key="4">
    <source>
        <dbReference type="ARBA" id="ARBA00022605"/>
    </source>
</evidence>
<keyword evidence="6" id="KW-0521">NADP</keyword>
<evidence type="ECO:0000256" key="12">
    <source>
        <dbReference type="NCBIfam" id="TIGR01296"/>
    </source>
</evidence>
<keyword evidence="9" id="KW-0457">Lysine biosynthesis</keyword>
<dbReference type="AlphaFoldDB" id="A0A4R7BBR9"/>
<sequence>MSQALQVAVVGATGLIGRAILDLLAERQFPAKRVCAVDGTEHEGEVVAYGNLELDVQPLDEVSFDNIDLAFFVAGSEVSRQLAPQARAAGATVIDFSSAFRLDEQVPFVVPRINGAGLLAQEDVSLVSVPNCTVTPLAVALNALAANGLSRVTVSTYQSVSGTGQEALEVLADQTTALFGQREVETTVYPKRIAFNLLPRIGEVQGDGGTSEEQSVIDEVRRLLGQPALPVEVTCVRVPVFFGHAWSVNVALSQPLEVERARKLLAANGIHVVDDSQREDGYATPMEVAGSDRIWVSRVRATEAGLAFWLTADNVRVGAALNCVEVAEALLAAGKLR</sequence>
<evidence type="ECO:0000256" key="3">
    <source>
        <dbReference type="ARBA" id="ARBA00013120"/>
    </source>
</evidence>
<feature type="active site" description="Proton acceptor" evidence="13">
    <location>
        <position position="244"/>
    </location>
</feature>
<reference evidence="15 16" key="1">
    <citation type="submission" date="2019-03" db="EMBL/GenBank/DDBJ databases">
        <title>Genomic Encyclopedia of Type Strains, Phase III (KMG-III): the genomes of soil and plant-associated and newly described type strains.</title>
        <authorList>
            <person name="Whitman W."/>
        </authorList>
    </citation>
    <scope>NUCLEOTIDE SEQUENCE [LARGE SCALE GENOMIC DNA]</scope>
    <source>
        <strain evidence="15 16">CECT 8976</strain>
    </source>
</reference>
<comment type="similarity">
    <text evidence="1">Belongs to the aspartate-semialdehyde dehydrogenase family.</text>
</comment>
<evidence type="ECO:0000256" key="2">
    <source>
        <dbReference type="ARBA" id="ARBA00011738"/>
    </source>
</evidence>
<feature type="domain" description="Semialdehyde dehydrogenase NAD-binding" evidence="14">
    <location>
        <begin position="6"/>
        <end position="121"/>
    </location>
</feature>
<dbReference type="Proteomes" id="UP000295611">
    <property type="component" value="Unassembled WGS sequence"/>
</dbReference>
<dbReference type="SMART" id="SM00859">
    <property type="entry name" value="Semialdhyde_dh"/>
    <property type="match status" value="1"/>
</dbReference>
<evidence type="ECO:0000256" key="5">
    <source>
        <dbReference type="ARBA" id="ARBA00022697"/>
    </source>
</evidence>
<evidence type="ECO:0000313" key="15">
    <source>
        <dbReference type="EMBL" id="TDR82103.1"/>
    </source>
</evidence>
<dbReference type="Gene3D" id="3.40.50.720">
    <property type="entry name" value="NAD(P)-binding Rossmann-like Domain"/>
    <property type="match status" value="1"/>
</dbReference>
<dbReference type="GO" id="GO:0009088">
    <property type="term" value="P:threonine biosynthetic process"/>
    <property type="evidence" value="ECO:0007669"/>
    <property type="project" value="UniProtKB-UniRule"/>
</dbReference>
<accession>A0A4R7BBR9</accession>
<dbReference type="GO" id="GO:0046983">
    <property type="term" value="F:protein dimerization activity"/>
    <property type="evidence" value="ECO:0007669"/>
    <property type="project" value="InterPro"/>
</dbReference>
<evidence type="ECO:0000259" key="14">
    <source>
        <dbReference type="SMART" id="SM00859"/>
    </source>
</evidence>
<dbReference type="NCBIfam" id="NF011456">
    <property type="entry name" value="PRK14874.1"/>
    <property type="match status" value="1"/>
</dbReference>
<dbReference type="GO" id="GO:0009089">
    <property type="term" value="P:lysine biosynthetic process via diaminopimelate"/>
    <property type="evidence" value="ECO:0007669"/>
    <property type="project" value="UniProtKB-UniRule"/>
</dbReference>
<dbReference type="InterPro" id="IPR036291">
    <property type="entry name" value="NAD(P)-bd_dom_sf"/>
</dbReference>
<dbReference type="Pfam" id="PF02774">
    <property type="entry name" value="Semialdhyde_dhC"/>
    <property type="match status" value="1"/>
</dbReference>
<evidence type="ECO:0000256" key="9">
    <source>
        <dbReference type="ARBA" id="ARBA00023154"/>
    </source>
</evidence>
<evidence type="ECO:0000256" key="1">
    <source>
        <dbReference type="ARBA" id="ARBA00010584"/>
    </source>
</evidence>
<dbReference type="NCBIfam" id="TIGR01296">
    <property type="entry name" value="asd_B"/>
    <property type="match status" value="1"/>
</dbReference>
<keyword evidence="4" id="KW-0028">Amino-acid biosynthesis</keyword>
<name>A0A4R7BBR9_9NEIS</name>
<dbReference type="GO" id="GO:0009097">
    <property type="term" value="P:isoleucine biosynthetic process"/>
    <property type="evidence" value="ECO:0007669"/>
    <property type="project" value="UniProtKB-UniRule"/>
</dbReference>
<dbReference type="Gene3D" id="3.30.360.10">
    <property type="entry name" value="Dihydrodipicolinate Reductase, domain 2"/>
    <property type="match status" value="1"/>
</dbReference>
<dbReference type="EMBL" id="SNZP01000002">
    <property type="protein sequence ID" value="TDR82103.1"/>
    <property type="molecule type" value="Genomic_DNA"/>
</dbReference>
<dbReference type="SUPFAM" id="SSF55347">
    <property type="entry name" value="Glyceraldehyde-3-phosphate dehydrogenase-like, C-terminal domain"/>
    <property type="match status" value="1"/>
</dbReference>
<evidence type="ECO:0000256" key="6">
    <source>
        <dbReference type="ARBA" id="ARBA00022857"/>
    </source>
</evidence>
<dbReference type="PANTHER" id="PTHR46278:SF2">
    <property type="entry name" value="ASPARTATE-SEMIALDEHYDE DEHYDROGENASE"/>
    <property type="match status" value="1"/>
</dbReference>
<dbReference type="GO" id="GO:0050661">
    <property type="term" value="F:NADP binding"/>
    <property type="evidence" value="ECO:0007669"/>
    <property type="project" value="InterPro"/>
</dbReference>
<dbReference type="GO" id="GO:0004073">
    <property type="term" value="F:aspartate-semialdehyde dehydrogenase activity"/>
    <property type="evidence" value="ECO:0007669"/>
    <property type="project" value="UniProtKB-UniRule"/>
</dbReference>
<dbReference type="InterPro" id="IPR012280">
    <property type="entry name" value="Semialdhyde_DH_dimer_dom"/>
</dbReference>
<comment type="catalytic activity">
    <reaction evidence="11">
        <text>L-aspartate 4-semialdehyde + phosphate + NADP(+) = 4-phospho-L-aspartate + NADPH + H(+)</text>
        <dbReference type="Rhea" id="RHEA:24284"/>
        <dbReference type="ChEBI" id="CHEBI:15378"/>
        <dbReference type="ChEBI" id="CHEBI:43474"/>
        <dbReference type="ChEBI" id="CHEBI:57535"/>
        <dbReference type="ChEBI" id="CHEBI:57783"/>
        <dbReference type="ChEBI" id="CHEBI:58349"/>
        <dbReference type="ChEBI" id="CHEBI:537519"/>
        <dbReference type="EC" id="1.2.1.11"/>
    </reaction>
</comment>
<keyword evidence="10" id="KW-0486">Methionine biosynthesis</keyword>
<dbReference type="EC" id="1.2.1.11" evidence="3 12"/>
<comment type="caution">
    <text evidence="15">The sequence shown here is derived from an EMBL/GenBank/DDBJ whole genome shotgun (WGS) entry which is preliminary data.</text>
</comment>
<gene>
    <name evidence="15" type="ORF">DFP86_102217</name>
</gene>
<evidence type="ECO:0000256" key="7">
    <source>
        <dbReference type="ARBA" id="ARBA00022915"/>
    </source>
</evidence>
<dbReference type="GO" id="GO:0019877">
    <property type="term" value="P:diaminopimelate biosynthetic process"/>
    <property type="evidence" value="ECO:0007669"/>
    <property type="project" value="UniProtKB-KW"/>
</dbReference>
<keyword evidence="8" id="KW-0560">Oxidoreductase</keyword>
<evidence type="ECO:0000313" key="16">
    <source>
        <dbReference type="Proteomes" id="UP000295611"/>
    </source>
</evidence>
<comment type="subunit">
    <text evidence="2">Homodimer.</text>
</comment>
<protein>
    <recommendedName>
        <fullName evidence="3 12">Aspartate-semialdehyde dehydrogenase</fullName>
        <ecNumber evidence="3 12">1.2.1.11</ecNumber>
    </recommendedName>
</protein>
<feature type="active site" description="Acyl-thioester intermediate" evidence="13">
    <location>
        <position position="132"/>
    </location>
</feature>
<dbReference type="PIRSF" id="PIRSF000148">
    <property type="entry name" value="ASA_dh"/>
    <property type="match status" value="1"/>
</dbReference>
<evidence type="ECO:0000256" key="8">
    <source>
        <dbReference type="ARBA" id="ARBA00023002"/>
    </source>
</evidence>